<evidence type="ECO:0000313" key="4">
    <source>
        <dbReference type="Proteomes" id="UP001319104"/>
    </source>
</evidence>
<keyword evidence="4" id="KW-1185">Reference proteome</keyword>
<reference evidence="3 4" key="1">
    <citation type="submission" date="2021-05" db="EMBL/GenBank/DDBJ databases">
        <authorList>
            <person name="Zhang Z.D."/>
            <person name="Osman G."/>
        </authorList>
    </citation>
    <scope>NUCLEOTIDE SEQUENCE [LARGE SCALE GENOMIC DNA]</scope>
    <source>
        <strain evidence="3 4">KCTC 32217</strain>
    </source>
</reference>
<gene>
    <name evidence="3" type="ORF">KI659_18385</name>
</gene>
<dbReference type="PANTHER" id="PTHR46268:SF6">
    <property type="entry name" value="UNIVERSAL STRESS PROTEIN UP12"/>
    <property type="match status" value="1"/>
</dbReference>
<evidence type="ECO:0000256" key="1">
    <source>
        <dbReference type="ARBA" id="ARBA00008791"/>
    </source>
</evidence>
<dbReference type="PRINTS" id="PR01438">
    <property type="entry name" value="UNVRSLSTRESS"/>
</dbReference>
<dbReference type="CDD" id="cd00293">
    <property type="entry name" value="USP-like"/>
    <property type="match status" value="1"/>
</dbReference>
<comment type="similarity">
    <text evidence="1">Belongs to the universal stress protein A family.</text>
</comment>
<dbReference type="AlphaFoldDB" id="A0AAP2G5X4"/>
<proteinExistence type="inferred from homology"/>
<comment type="caution">
    <text evidence="3">The sequence shown here is derived from an EMBL/GenBank/DDBJ whole genome shotgun (WGS) entry which is preliminary data.</text>
</comment>
<dbReference type="Pfam" id="PF00582">
    <property type="entry name" value="Usp"/>
    <property type="match status" value="1"/>
</dbReference>
<name>A0AAP2G5X4_9BACT</name>
<organism evidence="3 4">
    <name type="scientific">Litoribacter ruber</name>
    <dbReference type="NCBI Taxonomy" id="702568"/>
    <lineage>
        <taxon>Bacteria</taxon>
        <taxon>Pseudomonadati</taxon>
        <taxon>Bacteroidota</taxon>
        <taxon>Cytophagia</taxon>
        <taxon>Cytophagales</taxon>
        <taxon>Cyclobacteriaceae</taxon>
        <taxon>Litoribacter</taxon>
    </lineage>
</organism>
<dbReference type="InterPro" id="IPR006016">
    <property type="entry name" value="UspA"/>
</dbReference>
<feature type="domain" description="UspA" evidence="2">
    <location>
        <begin position="1"/>
        <end position="142"/>
    </location>
</feature>
<accession>A0AAP2G5X4</accession>
<dbReference type="SUPFAM" id="SSF52402">
    <property type="entry name" value="Adenine nucleotide alpha hydrolases-like"/>
    <property type="match status" value="2"/>
</dbReference>
<dbReference type="EMBL" id="JAHCMY010000031">
    <property type="protein sequence ID" value="MBS9525995.1"/>
    <property type="molecule type" value="Genomic_DNA"/>
</dbReference>
<protein>
    <submittedName>
        <fullName evidence="3">Universal stress protein</fullName>
    </submittedName>
</protein>
<dbReference type="InterPro" id="IPR006015">
    <property type="entry name" value="Universal_stress_UspA"/>
</dbReference>
<evidence type="ECO:0000259" key="2">
    <source>
        <dbReference type="Pfam" id="PF00582"/>
    </source>
</evidence>
<sequence>MKRILVPIDFSSYSENALLSAVKIAAKGDAHITCLNVVNSPLDWASFSDEKRAQHHELLELEAESKEKLDTFVLEHAISTNPVETLVDIGLPSNKILENAKRLNVDLIVMGAYGKGHQPDKFLGSNLQKVIRQSVCPVLAVKSVVDSSSIRKIAFASIFSPDSKPAYLKLKPLVKFLEASLNFVYVNTPSKNSDSDKAMEAMNSFLVGEHDQIVHKHIFNAPEVEKGILQFSEMNQVGIIAIASSDRKAARSYQIGVTDTVLYKSDIPVLSVNLG</sequence>
<dbReference type="RefSeq" id="WP_213946854.1">
    <property type="nucleotide sequence ID" value="NZ_JAHBGI010000032.1"/>
</dbReference>
<dbReference type="PANTHER" id="PTHR46268">
    <property type="entry name" value="STRESS RESPONSE PROTEIN NHAX"/>
    <property type="match status" value="1"/>
</dbReference>
<dbReference type="Gene3D" id="3.40.50.12370">
    <property type="match status" value="1"/>
</dbReference>
<evidence type="ECO:0000313" key="3">
    <source>
        <dbReference type="EMBL" id="MBS9525995.1"/>
    </source>
</evidence>
<dbReference type="Proteomes" id="UP001319104">
    <property type="component" value="Unassembled WGS sequence"/>
</dbReference>